<sequence length="1495" mass="165212">MATPNTGLYNPTFEHDACGVGFVARIDGRRTRETVEEGLEVLHNLEHRGASGSDPETGDGAGILLQVPDAFLRRECASEGMDLPNLGGYGVGMLFEFDEDISCEDTLERIVTEEGQRFIGWRDVPIEPSAAGKLARSVMPRIKQFFIENRAGDEAAFERKLYVIRRRLHKAVEMENSCYVVSLSARTIVYKGLLKGEQLPRFYPDLKDPNMSSALALVHERFSTNTLGTWDLAHPYRYVAHNGEINTLRGNINWMRARESRLESPLFGEDIEKLSPIIQSGQSDSASFDNALELLHLAGRSLPHAVAMMIPEAYENDELMDEDRRAFYSYHSALMEPWDGPAAVAFTDGKVIGATLDRNGLRPARYSVTRDGRVVMASEDGALRLSADEVVERWRLQPGKMLLVDTERHELLHDEDIKRPLIGRKPYKEWVEQGEIHLDELPEAGPDGNRPEPASLFERQLAFGYTNEDLRIILSPMARGGKEADGSMGTDTPLAVLSERPQLLFSYFKQLFAQVTNPPIDPLREELVMSLRMSLGPEQNLFDETPEHARRVLLDGPVLTSAELEKIRELRSEPFSSSTLSMHFSASEGEKRLETALNGMCERAERAVRGGSTVLVLSDKGITREQAPIPSLLATAAVHHHLVRAGIRTRTTLIVETAEAREGHHFALLVGYGATAVNPYLAFETIEDMAANDLLGEDTSPEEAARNFVKAIEKALLKVISKMGISTLFSYCGAQIFEAVGLNEELIERCFARTPSRIGGIGLEEIAREVLMRHHRAFSEIEDGPEELEVGGEYQYRVQGAPHQWDQHTIVPLQRAVETNSFETFKQFSEHFNEKSARLFTLRGLLDFKRDPIPLEEVEPAKEIVKRFSTGAISFGSISKETHETLAIAMNRIGGKSNTGEGGEDPERFNPDPNGDSRRSSIKQVASGRFGVTTEYLVNSDSLQIKMAQGSKPGEGGQLPGQKISEDIAKVRYSTPGVGLISPPPHHDIYSIEDLAQLIHDLRNANPRARVSVKLVSAAGVGTIAAGVAKAKADHITVSGHDGGTGASPLSSIKHAGLPWELGIAETQQVLVENDLRGRVILQTDGQLKTGRDVVVAALLGAEDFAFSTAPLVATGCIMMRVCHLNTCPVGIATQDLELRKRFTGKPEHVINYFFFVAEEIRQLMSELGFRTFQEMVGRTDRLEAREAVEHWKAKGVDLSSMLYRPERAEDVATYNVEEQNHHLDEALDNELIERCMPALEDGEQIEFSREIINVNRTVGGMLSGEVARRYGGEGLPEGTIQIHFEGVAGQSFGAWLTKGITFDLKGTTNDYVGKGLSGGRIVVHPHEDAAYDPAQSIAVGNVALYGATSGEAHFRGFAGERFAVRNSGAEAVVEGVGDHGCEYMTGGVVVVLGPIGRNFAAGMSGGIAYVLDEEDRFERLYNPEMVGLEAVESEEDVSYLRRMIERHRDLTGSTVAERVLESWEDMLPKFIKVMPTDLKRVLQERQESELEVVK</sequence>
<evidence type="ECO:0000256" key="3">
    <source>
        <dbReference type="ARBA" id="ARBA00001974"/>
    </source>
</evidence>
<keyword evidence="11 19" id="KW-0560">Oxidoreductase</keyword>
<dbReference type="InterPro" id="IPR006982">
    <property type="entry name" value="Glu_synth_centr_N"/>
</dbReference>
<dbReference type="FunFam" id="2.160.20.60:FF:000001">
    <property type="entry name" value="Glutamate synthase, large subunit"/>
    <property type="match status" value="1"/>
</dbReference>
<comment type="cofactor">
    <cofactor evidence="2">
        <name>[3Fe-4S] cluster</name>
        <dbReference type="ChEBI" id="CHEBI:21137"/>
    </cofactor>
</comment>
<dbReference type="Gene3D" id="2.160.20.60">
    <property type="entry name" value="Glutamate synthase, alpha subunit, C-terminal domain"/>
    <property type="match status" value="1"/>
</dbReference>
<dbReference type="FunFam" id="3.20.20.70:FF:000031">
    <property type="entry name" value="Glutamate synthase 1 [NADH]"/>
    <property type="match status" value="1"/>
</dbReference>
<dbReference type="Gene3D" id="3.60.20.10">
    <property type="entry name" value="Glutamine Phosphoribosylpyrophosphate, subunit 1, domain 1"/>
    <property type="match status" value="1"/>
</dbReference>
<dbReference type="SUPFAM" id="SSF51395">
    <property type="entry name" value="FMN-linked oxidoreductases"/>
    <property type="match status" value="1"/>
</dbReference>
<dbReference type="FunFam" id="3.60.20.10:FF:000001">
    <property type="entry name" value="Glutamate synthase, large subunit"/>
    <property type="match status" value="1"/>
</dbReference>
<dbReference type="InterPro" id="IPR050711">
    <property type="entry name" value="ET-N_metabolism_enzyme"/>
</dbReference>
<organism evidence="19">
    <name type="scientific">uncultured Rubrobacteraceae bacterium</name>
    <dbReference type="NCBI Taxonomy" id="349277"/>
    <lineage>
        <taxon>Bacteria</taxon>
        <taxon>Bacillati</taxon>
        <taxon>Actinomycetota</taxon>
        <taxon>Rubrobacteria</taxon>
        <taxon>Rubrobacterales</taxon>
        <taxon>Rubrobacteraceae</taxon>
        <taxon>environmental samples</taxon>
    </lineage>
</organism>
<keyword evidence="14" id="KW-0314">Glutamate biosynthesis</keyword>
<evidence type="ECO:0000256" key="6">
    <source>
        <dbReference type="ARBA" id="ARBA00022630"/>
    </source>
</evidence>
<keyword evidence="9" id="KW-0274">FAD</keyword>
<feature type="region of interest" description="Disordered" evidence="17">
    <location>
        <begin position="892"/>
        <end position="924"/>
    </location>
</feature>
<dbReference type="Pfam" id="PF00310">
    <property type="entry name" value="GATase_2"/>
    <property type="match status" value="1"/>
</dbReference>
<evidence type="ECO:0000256" key="4">
    <source>
        <dbReference type="ARBA" id="ARBA00009716"/>
    </source>
</evidence>
<evidence type="ECO:0000256" key="10">
    <source>
        <dbReference type="ARBA" id="ARBA00022962"/>
    </source>
</evidence>
<dbReference type="EC" id="1.4.1.13" evidence="19"/>
<dbReference type="InterPro" id="IPR013785">
    <property type="entry name" value="Aldolase_TIM"/>
</dbReference>
<evidence type="ECO:0000256" key="13">
    <source>
        <dbReference type="ARBA" id="ARBA00023014"/>
    </source>
</evidence>
<dbReference type="EMBL" id="CADCVD010000089">
    <property type="protein sequence ID" value="CAA9446566.1"/>
    <property type="molecule type" value="Genomic_DNA"/>
</dbReference>
<evidence type="ECO:0000256" key="16">
    <source>
        <dbReference type="ARBA" id="ARBA00029440"/>
    </source>
</evidence>
<dbReference type="SUPFAM" id="SSF69336">
    <property type="entry name" value="Alpha subunit of glutamate synthase, C-terminal domain"/>
    <property type="match status" value="1"/>
</dbReference>
<keyword evidence="15" id="KW-0003">3Fe-4S</keyword>
<dbReference type="CDD" id="cd00713">
    <property type="entry name" value="GltS"/>
    <property type="match status" value="1"/>
</dbReference>
<dbReference type="GO" id="GO:0019676">
    <property type="term" value="P:ammonia assimilation cycle"/>
    <property type="evidence" value="ECO:0007669"/>
    <property type="project" value="TreeGrafter"/>
</dbReference>
<dbReference type="InterPro" id="IPR002932">
    <property type="entry name" value="Glu_synthdom"/>
</dbReference>
<dbReference type="GO" id="GO:0006537">
    <property type="term" value="P:glutamate biosynthetic process"/>
    <property type="evidence" value="ECO:0007669"/>
    <property type="project" value="UniProtKB-KW"/>
</dbReference>
<dbReference type="SUPFAM" id="SSF56235">
    <property type="entry name" value="N-terminal nucleophile aminohydrolases (Ntn hydrolases)"/>
    <property type="match status" value="1"/>
</dbReference>
<accession>A0A6J4QT56</accession>
<dbReference type="InterPro" id="IPR029055">
    <property type="entry name" value="Ntn_hydrolases_N"/>
</dbReference>
<protein>
    <submittedName>
        <fullName evidence="19">Glutamate synthase [NADPH] large chain</fullName>
        <ecNumber evidence="19">1.4.1.13</ecNumber>
    </submittedName>
</protein>
<evidence type="ECO:0000259" key="18">
    <source>
        <dbReference type="PROSITE" id="PS51278"/>
    </source>
</evidence>
<dbReference type="Pfam" id="PF01493">
    <property type="entry name" value="GXGXG"/>
    <property type="match status" value="1"/>
</dbReference>
<comment type="similarity">
    <text evidence="4">Belongs to the glutamate synthase family.</text>
</comment>
<name>A0A6J4QT56_9ACTN</name>
<dbReference type="PANTHER" id="PTHR11938">
    <property type="entry name" value="FAD NADPH DEHYDROGENASE/OXIDOREDUCTASE"/>
    <property type="match status" value="1"/>
</dbReference>
<comment type="cofactor">
    <cofactor evidence="1">
        <name>FMN</name>
        <dbReference type="ChEBI" id="CHEBI:58210"/>
    </cofactor>
</comment>
<dbReference type="PANTHER" id="PTHR11938:SF133">
    <property type="entry name" value="GLUTAMATE SYNTHASE (NADH)"/>
    <property type="match status" value="1"/>
</dbReference>
<dbReference type="Pfam" id="PF01645">
    <property type="entry name" value="Glu_synthase"/>
    <property type="match status" value="1"/>
</dbReference>
<dbReference type="Pfam" id="PF04898">
    <property type="entry name" value="Glu_syn_central"/>
    <property type="match status" value="1"/>
</dbReference>
<dbReference type="InterPro" id="IPR002489">
    <property type="entry name" value="Glu_synth_asu_C"/>
</dbReference>
<keyword evidence="8" id="KW-0479">Metal-binding</keyword>
<evidence type="ECO:0000256" key="11">
    <source>
        <dbReference type="ARBA" id="ARBA00023002"/>
    </source>
</evidence>
<evidence type="ECO:0000256" key="12">
    <source>
        <dbReference type="ARBA" id="ARBA00023004"/>
    </source>
</evidence>
<gene>
    <name evidence="19" type="ORF">AVDCRST_MAG37-1884</name>
</gene>
<keyword evidence="12" id="KW-0408">Iron</keyword>
<comment type="pathway">
    <text evidence="16">Amino-acid biosynthesis.</text>
</comment>
<dbReference type="NCBIfam" id="NF008730">
    <property type="entry name" value="PRK11750.1"/>
    <property type="match status" value="1"/>
</dbReference>
<keyword evidence="5" id="KW-0028">Amino-acid biosynthesis</keyword>
<keyword evidence="10" id="KW-0315">Glutamine amidotransferase</keyword>
<keyword evidence="6" id="KW-0285">Flavoprotein</keyword>
<dbReference type="CDD" id="cd02808">
    <property type="entry name" value="GltS_FMN"/>
    <property type="match status" value="1"/>
</dbReference>
<feature type="domain" description="Glutamine amidotransferase type-2" evidence="18">
    <location>
        <begin position="18"/>
        <end position="407"/>
    </location>
</feature>
<dbReference type="CDD" id="cd00982">
    <property type="entry name" value="gltB_C"/>
    <property type="match status" value="1"/>
</dbReference>
<dbReference type="PROSITE" id="PS51278">
    <property type="entry name" value="GATASE_TYPE_2"/>
    <property type="match status" value="1"/>
</dbReference>
<evidence type="ECO:0000256" key="5">
    <source>
        <dbReference type="ARBA" id="ARBA00022605"/>
    </source>
</evidence>
<proteinExistence type="inferred from homology"/>
<evidence type="ECO:0000256" key="8">
    <source>
        <dbReference type="ARBA" id="ARBA00022723"/>
    </source>
</evidence>
<evidence type="ECO:0000256" key="15">
    <source>
        <dbReference type="ARBA" id="ARBA00023291"/>
    </source>
</evidence>
<comment type="cofactor">
    <cofactor evidence="3">
        <name>FAD</name>
        <dbReference type="ChEBI" id="CHEBI:57692"/>
    </cofactor>
</comment>
<evidence type="ECO:0000256" key="1">
    <source>
        <dbReference type="ARBA" id="ARBA00001917"/>
    </source>
</evidence>
<dbReference type="GO" id="GO:0051538">
    <property type="term" value="F:3 iron, 4 sulfur cluster binding"/>
    <property type="evidence" value="ECO:0007669"/>
    <property type="project" value="UniProtKB-KW"/>
</dbReference>
<dbReference type="Gene3D" id="3.20.20.70">
    <property type="entry name" value="Aldolase class I"/>
    <property type="match status" value="2"/>
</dbReference>
<evidence type="ECO:0000313" key="19">
    <source>
        <dbReference type="EMBL" id="CAA9446566.1"/>
    </source>
</evidence>
<evidence type="ECO:0000256" key="17">
    <source>
        <dbReference type="SAM" id="MobiDB-lite"/>
    </source>
</evidence>
<dbReference type="InterPro" id="IPR017932">
    <property type="entry name" value="GATase_2_dom"/>
</dbReference>
<feature type="compositionally biased region" description="Basic and acidic residues" evidence="17">
    <location>
        <begin position="905"/>
        <end position="919"/>
    </location>
</feature>
<dbReference type="GO" id="GO:0004355">
    <property type="term" value="F:glutamate synthase (NADPH) activity"/>
    <property type="evidence" value="ECO:0007669"/>
    <property type="project" value="UniProtKB-EC"/>
</dbReference>
<evidence type="ECO:0000256" key="9">
    <source>
        <dbReference type="ARBA" id="ARBA00022827"/>
    </source>
</evidence>
<dbReference type="InterPro" id="IPR036485">
    <property type="entry name" value="Glu_synth_asu_C_sf"/>
</dbReference>
<keyword evidence="13" id="KW-0411">Iron-sulfur</keyword>
<evidence type="ECO:0000256" key="2">
    <source>
        <dbReference type="ARBA" id="ARBA00001927"/>
    </source>
</evidence>
<evidence type="ECO:0000256" key="7">
    <source>
        <dbReference type="ARBA" id="ARBA00022643"/>
    </source>
</evidence>
<evidence type="ECO:0000256" key="14">
    <source>
        <dbReference type="ARBA" id="ARBA00023164"/>
    </source>
</evidence>
<keyword evidence="7" id="KW-0288">FMN</keyword>
<reference evidence="19" key="1">
    <citation type="submission" date="2020-02" db="EMBL/GenBank/DDBJ databases">
        <authorList>
            <person name="Meier V. D."/>
        </authorList>
    </citation>
    <scope>NUCLEOTIDE SEQUENCE</scope>
    <source>
        <strain evidence="19">AVDCRST_MAG37</strain>
    </source>
</reference>
<dbReference type="GO" id="GO:0046872">
    <property type="term" value="F:metal ion binding"/>
    <property type="evidence" value="ECO:0007669"/>
    <property type="project" value="UniProtKB-KW"/>
</dbReference>
<dbReference type="FunFam" id="3.20.20.70:FF:000053">
    <property type="entry name" value="Glutamate synthase large subunit"/>
    <property type="match status" value="1"/>
</dbReference>